<feature type="domain" description="C2H2-type" evidence="6">
    <location>
        <begin position="256"/>
        <end position="283"/>
    </location>
</feature>
<dbReference type="InterPro" id="IPR013087">
    <property type="entry name" value="Znf_C2H2_type"/>
</dbReference>
<dbReference type="PROSITE" id="PS50157">
    <property type="entry name" value="ZINC_FINGER_C2H2_2"/>
    <property type="match status" value="3"/>
</dbReference>
<gene>
    <name evidence="7" type="ORF">LSH36_180g04009</name>
</gene>
<dbReference type="Gene3D" id="3.30.160.60">
    <property type="entry name" value="Classic Zinc Finger"/>
    <property type="match status" value="1"/>
</dbReference>
<keyword evidence="4" id="KW-0862">Zinc</keyword>
<dbReference type="SUPFAM" id="SSF57667">
    <property type="entry name" value="beta-beta-alpha zinc fingers"/>
    <property type="match status" value="2"/>
</dbReference>
<dbReference type="SMART" id="SM00355">
    <property type="entry name" value="ZnF_C2H2"/>
    <property type="match status" value="3"/>
</dbReference>
<evidence type="ECO:0000256" key="5">
    <source>
        <dbReference type="PROSITE-ProRule" id="PRU00042"/>
    </source>
</evidence>
<keyword evidence="2" id="KW-0677">Repeat</keyword>
<keyword evidence="3 5" id="KW-0863">Zinc-finger</keyword>
<reference evidence="7" key="1">
    <citation type="journal article" date="2023" name="Mol. Biol. Evol.">
        <title>Third-Generation Sequencing Reveals the Adaptive Role of the Epigenome in Three Deep-Sea Polychaetes.</title>
        <authorList>
            <person name="Perez M."/>
            <person name="Aroh O."/>
            <person name="Sun Y."/>
            <person name="Lan Y."/>
            <person name="Juniper S.K."/>
            <person name="Young C.R."/>
            <person name="Angers B."/>
            <person name="Qian P.Y."/>
        </authorList>
    </citation>
    <scope>NUCLEOTIDE SEQUENCE</scope>
    <source>
        <strain evidence="7">P08H-3</strain>
    </source>
</reference>
<evidence type="ECO:0000313" key="7">
    <source>
        <dbReference type="EMBL" id="KAK2157966.1"/>
    </source>
</evidence>
<dbReference type="Pfam" id="PF00096">
    <property type="entry name" value="zf-C2H2"/>
    <property type="match status" value="2"/>
</dbReference>
<evidence type="ECO:0000259" key="6">
    <source>
        <dbReference type="PROSITE" id="PS50157"/>
    </source>
</evidence>
<dbReference type="PANTHER" id="PTHR24379">
    <property type="entry name" value="KRAB AND ZINC FINGER DOMAIN-CONTAINING"/>
    <property type="match status" value="1"/>
</dbReference>
<proteinExistence type="predicted"/>
<name>A0AAD9JRN2_9ANNE</name>
<evidence type="ECO:0000256" key="4">
    <source>
        <dbReference type="ARBA" id="ARBA00022833"/>
    </source>
</evidence>
<dbReference type="EMBL" id="JAODUP010000180">
    <property type="protein sequence ID" value="KAK2157966.1"/>
    <property type="molecule type" value="Genomic_DNA"/>
</dbReference>
<dbReference type="PANTHER" id="PTHR24379:SF121">
    <property type="entry name" value="C2H2-TYPE DOMAIN-CONTAINING PROTEIN"/>
    <property type="match status" value="1"/>
</dbReference>
<sequence>MEFSKQQGHVCQMLREAVITLCRNLVPFQSDITVEGLLGITVDKQNVILVNILKQIPGPSFGADPETGDDIKDFEALLHSNNSITSAKMASHDWSAEFRPVSSSAVDKIGDESNGLAVKEEPAISQTSTGYDDETMGKKHDLFNTEDSPRIKGQNVPMKYLGVRDELLPMDHDFSALEEISSHLDYNSQLSPSPTKNSSNDLFGKAEDFLSVKEESDSFTSGFINDSETCLGDSILPEVLDSDFGEGPCLNGSDKFACSHCGMIFSHRRSLRRHKKKHEGIDKVWQCKQCTQMFNRKDILQRHVKKHHEVKQLRCPLCSKLFSRPDSMKRHHAMAHSAQ</sequence>
<comment type="caution">
    <text evidence="7">The sequence shown here is derived from an EMBL/GenBank/DDBJ whole genome shotgun (WGS) entry which is preliminary data.</text>
</comment>
<organism evidence="7 8">
    <name type="scientific">Paralvinella palmiformis</name>
    <dbReference type="NCBI Taxonomy" id="53620"/>
    <lineage>
        <taxon>Eukaryota</taxon>
        <taxon>Metazoa</taxon>
        <taxon>Spiralia</taxon>
        <taxon>Lophotrochozoa</taxon>
        <taxon>Annelida</taxon>
        <taxon>Polychaeta</taxon>
        <taxon>Sedentaria</taxon>
        <taxon>Canalipalpata</taxon>
        <taxon>Terebellida</taxon>
        <taxon>Terebelliformia</taxon>
        <taxon>Alvinellidae</taxon>
        <taxon>Paralvinella</taxon>
    </lineage>
</organism>
<keyword evidence="1" id="KW-0479">Metal-binding</keyword>
<dbReference type="Pfam" id="PF13894">
    <property type="entry name" value="zf-C2H2_4"/>
    <property type="match status" value="1"/>
</dbReference>
<dbReference type="PROSITE" id="PS00028">
    <property type="entry name" value="ZINC_FINGER_C2H2_1"/>
    <property type="match status" value="3"/>
</dbReference>
<dbReference type="InterPro" id="IPR036236">
    <property type="entry name" value="Znf_C2H2_sf"/>
</dbReference>
<evidence type="ECO:0000256" key="2">
    <source>
        <dbReference type="ARBA" id="ARBA00022737"/>
    </source>
</evidence>
<dbReference type="GO" id="GO:0008270">
    <property type="term" value="F:zinc ion binding"/>
    <property type="evidence" value="ECO:0007669"/>
    <property type="project" value="UniProtKB-KW"/>
</dbReference>
<protein>
    <recommendedName>
        <fullName evidence="6">C2H2-type domain-containing protein</fullName>
    </recommendedName>
</protein>
<dbReference type="AlphaFoldDB" id="A0AAD9JRN2"/>
<feature type="domain" description="C2H2-type" evidence="6">
    <location>
        <begin position="313"/>
        <end position="339"/>
    </location>
</feature>
<evidence type="ECO:0000256" key="1">
    <source>
        <dbReference type="ARBA" id="ARBA00022723"/>
    </source>
</evidence>
<keyword evidence="8" id="KW-1185">Reference proteome</keyword>
<accession>A0AAD9JRN2</accession>
<evidence type="ECO:0000256" key="3">
    <source>
        <dbReference type="ARBA" id="ARBA00022771"/>
    </source>
</evidence>
<feature type="domain" description="C2H2-type" evidence="6">
    <location>
        <begin position="285"/>
        <end position="312"/>
    </location>
</feature>
<evidence type="ECO:0000313" key="8">
    <source>
        <dbReference type="Proteomes" id="UP001208570"/>
    </source>
</evidence>
<dbReference type="Proteomes" id="UP001208570">
    <property type="component" value="Unassembled WGS sequence"/>
</dbReference>